<comment type="similarity">
    <text evidence="2">Belongs to the class-II pyridoxal-phosphate-dependent aminotransferase family. BioF subfamily.</text>
</comment>
<dbReference type="InterPro" id="IPR050087">
    <property type="entry name" value="AON_synthase_class-II"/>
</dbReference>
<dbReference type="GO" id="GO:0030170">
    <property type="term" value="F:pyridoxal phosphate binding"/>
    <property type="evidence" value="ECO:0007669"/>
    <property type="project" value="InterPro"/>
</dbReference>
<dbReference type="InterPro" id="IPR015422">
    <property type="entry name" value="PyrdxlP-dep_Trfase_small"/>
</dbReference>
<gene>
    <name evidence="6" type="ORF">FSARC_8522</name>
</gene>
<dbReference type="Proteomes" id="UP000622797">
    <property type="component" value="Unassembled WGS sequence"/>
</dbReference>
<dbReference type="InterPro" id="IPR015421">
    <property type="entry name" value="PyrdxlP-dep_Trfase_major"/>
</dbReference>
<dbReference type="PANTHER" id="PTHR13693:SF77">
    <property type="entry name" value="8-AMINO-7-OXONONANOATE SYNTHASE"/>
    <property type="match status" value="1"/>
</dbReference>
<evidence type="ECO:0000256" key="1">
    <source>
        <dbReference type="ARBA" id="ARBA00001933"/>
    </source>
</evidence>
<keyword evidence="4" id="KW-0663">Pyridoxal phosphate</keyword>
<dbReference type="GO" id="GO:0016740">
    <property type="term" value="F:transferase activity"/>
    <property type="evidence" value="ECO:0007669"/>
    <property type="project" value="UniProtKB-KW"/>
</dbReference>
<dbReference type="AlphaFoldDB" id="A0A8H4TT23"/>
<keyword evidence="7" id="KW-1185">Reference proteome</keyword>
<dbReference type="InterPro" id="IPR015424">
    <property type="entry name" value="PyrdxlP-dep_Trfase"/>
</dbReference>
<proteinExistence type="inferred from homology"/>
<comment type="cofactor">
    <cofactor evidence="1">
        <name>pyridoxal 5'-phosphate</name>
        <dbReference type="ChEBI" id="CHEBI:597326"/>
    </cofactor>
</comment>
<dbReference type="EMBL" id="JABEXW010000471">
    <property type="protein sequence ID" value="KAF4963473.1"/>
    <property type="molecule type" value="Genomic_DNA"/>
</dbReference>
<evidence type="ECO:0000313" key="7">
    <source>
        <dbReference type="Proteomes" id="UP000622797"/>
    </source>
</evidence>
<evidence type="ECO:0000256" key="2">
    <source>
        <dbReference type="ARBA" id="ARBA00010008"/>
    </source>
</evidence>
<dbReference type="PANTHER" id="PTHR13693">
    <property type="entry name" value="CLASS II AMINOTRANSFERASE/8-AMINO-7-OXONONANOATE SYNTHASE"/>
    <property type="match status" value="1"/>
</dbReference>
<reference evidence="6" key="1">
    <citation type="journal article" date="2020" name="BMC Genomics">
        <title>Correction to: Identification and distribution of gene clusters required for synthesis of sphingolipid metabolism inhibitors in diverse species of the filamentous fungus Fusarium.</title>
        <authorList>
            <person name="Kim H.S."/>
            <person name="Lohmar J.M."/>
            <person name="Busman M."/>
            <person name="Brown D.W."/>
            <person name="Naumann T.A."/>
            <person name="Divon H.H."/>
            <person name="Lysoe E."/>
            <person name="Uhlig S."/>
            <person name="Proctor R.H."/>
        </authorList>
    </citation>
    <scope>NUCLEOTIDE SEQUENCE</scope>
    <source>
        <strain evidence="6">NRRL 20472</strain>
    </source>
</reference>
<dbReference type="InterPro" id="IPR004839">
    <property type="entry name" value="Aminotransferase_I/II_large"/>
</dbReference>
<evidence type="ECO:0000313" key="6">
    <source>
        <dbReference type="EMBL" id="KAF4963473.1"/>
    </source>
</evidence>
<reference evidence="6" key="2">
    <citation type="submission" date="2020-05" db="EMBL/GenBank/DDBJ databases">
        <authorList>
            <person name="Kim H.-S."/>
            <person name="Proctor R.H."/>
            <person name="Brown D.W."/>
        </authorList>
    </citation>
    <scope>NUCLEOTIDE SEQUENCE</scope>
    <source>
        <strain evidence="6">NRRL 20472</strain>
    </source>
</reference>
<dbReference type="Pfam" id="PF00155">
    <property type="entry name" value="Aminotran_1_2"/>
    <property type="match status" value="1"/>
</dbReference>
<protein>
    <recommendedName>
        <fullName evidence="5">Aminotransferase class I/classII large domain-containing protein</fullName>
    </recommendedName>
</protein>
<comment type="caution">
    <text evidence="6">The sequence shown here is derived from an EMBL/GenBank/DDBJ whole genome shotgun (WGS) entry which is preliminary data.</text>
</comment>
<dbReference type="OrthoDB" id="2382073at2759"/>
<name>A0A8H4TT23_9HYPO</name>
<dbReference type="Gene3D" id="3.90.1150.10">
    <property type="entry name" value="Aspartate Aminotransferase, domain 1"/>
    <property type="match status" value="1"/>
</dbReference>
<dbReference type="SUPFAM" id="SSF53383">
    <property type="entry name" value="PLP-dependent transferases"/>
    <property type="match status" value="1"/>
</dbReference>
<accession>A0A8H4TT23</accession>
<feature type="domain" description="Aminotransferase class I/classII large" evidence="5">
    <location>
        <begin position="66"/>
        <end position="406"/>
    </location>
</feature>
<organism evidence="6 7">
    <name type="scientific">Fusarium sarcochroum</name>
    <dbReference type="NCBI Taxonomy" id="1208366"/>
    <lineage>
        <taxon>Eukaryota</taxon>
        <taxon>Fungi</taxon>
        <taxon>Dikarya</taxon>
        <taxon>Ascomycota</taxon>
        <taxon>Pezizomycotina</taxon>
        <taxon>Sordariomycetes</taxon>
        <taxon>Hypocreomycetidae</taxon>
        <taxon>Hypocreales</taxon>
        <taxon>Nectriaceae</taxon>
        <taxon>Fusarium</taxon>
        <taxon>Fusarium lateritium species complex</taxon>
    </lineage>
</organism>
<sequence>MSKRDVLQQNLQAILENRQKQGWLLEPPAPGNLAGMADFSSNDSLSLSSSGLLGKEFLGELERHPDFILGARASRWGEGSTDYLSQLEEHIARFHNAESALFFNCGFEANVAIYSTVPQPDDVVLYDSLIHASVREGLRRGHATALSFAHNDVASLRQRLQAIKGQHTGSKSGQALVFIALESYYSMDGDVSPLEAMVKAVKQQLPLGNAAFIIDEAHSTGLVGPHGSGLVSHLGLEKEFSIRLHTFGKAHGASGAVVLASPECKRVLLSCVRGLIFSTAPTFITLAAVKAGYILLASDEGERRRALLQSNINLFFEALTSHTAWPDCQRLGIITIPMKAAPDTPKSSIIPIIAQSGEALALGDFLKNKKFRVIVVHFPVVPKDKERVRINLHSDHTPEQILSLVRLILEWVQTRSNVGRHISHL</sequence>
<keyword evidence="3" id="KW-0808">Transferase</keyword>
<evidence type="ECO:0000259" key="5">
    <source>
        <dbReference type="Pfam" id="PF00155"/>
    </source>
</evidence>
<evidence type="ECO:0000256" key="3">
    <source>
        <dbReference type="ARBA" id="ARBA00022679"/>
    </source>
</evidence>
<dbReference type="Gene3D" id="3.40.640.10">
    <property type="entry name" value="Type I PLP-dependent aspartate aminotransferase-like (Major domain)"/>
    <property type="match status" value="1"/>
</dbReference>
<dbReference type="GO" id="GO:0009102">
    <property type="term" value="P:biotin biosynthetic process"/>
    <property type="evidence" value="ECO:0007669"/>
    <property type="project" value="TreeGrafter"/>
</dbReference>
<evidence type="ECO:0000256" key="4">
    <source>
        <dbReference type="ARBA" id="ARBA00022898"/>
    </source>
</evidence>